<dbReference type="EMBL" id="LBMM01015432">
    <property type="protein sequence ID" value="KMQ84811.1"/>
    <property type="molecule type" value="Genomic_DNA"/>
</dbReference>
<sequence length="186" mass="20488">MNLRSSGKLDAANIVKEVTTSSPTRASKYKAAFQAASNPAIPMSADAALSVVVEAKLTKNQYSVIRQSMKEHHCNLYPPYDKVSQAKVRCYPPRSDVTITETSAEVKLQALLNHTTERILLVQNDVIKSLLQKTVEHMNLICKWGYDGSSGQSDYKQKFADENSSDGNVFLTSLVPLQLLSGKIVI</sequence>
<organism evidence="1 2">
    <name type="scientific">Lasius niger</name>
    <name type="common">Black garden ant</name>
    <dbReference type="NCBI Taxonomy" id="67767"/>
    <lineage>
        <taxon>Eukaryota</taxon>
        <taxon>Metazoa</taxon>
        <taxon>Ecdysozoa</taxon>
        <taxon>Arthropoda</taxon>
        <taxon>Hexapoda</taxon>
        <taxon>Insecta</taxon>
        <taxon>Pterygota</taxon>
        <taxon>Neoptera</taxon>
        <taxon>Endopterygota</taxon>
        <taxon>Hymenoptera</taxon>
        <taxon>Apocrita</taxon>
        <taxon>Aculeata</taxon>
        <taxon>Formicoidea</taxon>
        <taxon>Formicidae</taxon>
        <taxon>Formicinae</taxon>
        <taxon>Lasius</taxon>
        <taxon>Lasius</taxon>
    </lineage>
</organism>
<comment type="caution">
    <text evidence="1">The sequence shown here is derived from an EMBL/GenBank/DDBJ whole genome shotgun (WGS) entry which is preliminary data.</text>
</comment>
<proteinExistence type="predicted"/>
<protein>
    <submittedName>
        <fullName evidence="1">Uncharacterized protein</fullName>
    </submittedName>
</protein>
<dbReference type="Proteomes" id="UP000036403">
    <property type="component" value="Unassembled WGS sequence"/>
</dbReference>
<evidence type="ECO:0000313" key="1">
    <source>
        <dbReference type="EMBL" id="KMQ84811.1"/>
    </source>
</evidence>
<reference evidence="1 2" key="1">
    <citation type="submission" date="2015-04" db="EMBL/GenBank/DDBJ databases">
        <title>Lasius niger genome sequencing.</title>
        <authorList>
            <person name="Konorov E.A."/>
            <person name="Nikitin M.A."/>
            <person name="Kirill M.V."/>
            <person name="Chang P."/>
        </authorList>
    </citation>
    <scope>NUCLEOTIDE SEQUENCE [LARGE SCALE GENOMIC DNA]</scope>
    <source>
        <tissue evidence="1">Whole</tissue>
    </source>
</reference>
<dbReference type="AlphaFoldDB" id="A0A0J7K3Q9"/>
<evidence type="ECO:0000313" key="2">
    <source>
        <dbReference type="Proteomes" id="UP000036403"/>
    </source>
</evidence>
<dbReference type="OrthoDB" id="7700296at2759"/>
<dbReference type="PaxDb" id="67767-A0A0J7K3Q9"/>
<name>A0A0J7K3Q9_LASNI</name>
<gene>
    <name evidence="1" type="ORF">RF55_17077</name>
</gene>
<keyword evidence="2" id="KW-1185">Reference proteome</keyword>
<accession>A0A0J7K3Q9</accession>